<keyword evidence="4" id="KW-1185">Reference proteome</keyword>
<sequence length="97" mass="10719">MCRETHRCIDVRHVCDGRNDCFDSQIGHDEMYCDATASEPCLGLRCGQMCVGEGALCDGITDCLDRTDEANCTCKSNTMCALRHNSTTSLRRHEALA</sequence>
<dbReference type="AlphaFoldDB" id="A0AAD9PDA9"/>
<dbReference type="Proteomes" id="UP001209878">
    <property type="component" value="Unassembled WGS sequence"/>
</dbReference>
<protein>
    <submittedName>
        <fullName evidence="3">Uncharacterized protein</fullName>
    </submittedName>
</protein>
<keyword evidence="1 2" id="KW-1015">Disulfide bond</keyword>
<dbReference type="Gene3D" id="4.10.400.10">
    <property type="entry name" value="Low-density Lipoprotein Receptor"/>
    <property type="match status" value="2"/>
</dbReference>
<evidence type="ECO:0000256" key="1">
    <source>
        <dbReference type="ARBA" id="ARBA00023157"/>
    </source>
</evidence>
<dbReference type="InterPro" id="IPR002172">
    <property type="entry name" value="LDrepeatLR_classA_rpt"/>
</dbReference>
<evidence type="ECO:0000313" key="4">
    <source>
        <dbReference type="Proteomes" id="UP001209878"/>
    </source>
</evidence>
<accession>A0AAD9PDA9</accession>
<dbReference type="SUPFAM" id="SSF57424">
    <property type="entry name" value="LDL receptor-like module"/>
    <property type="match status" value="1"/>
</dbReference>
<name>A0AAD9PDA9_RIDPI</name>
<evidence type="ECO:0000313" key="3">
    <source>
        <dbReference type="EMBL" id="KAK2192510.1"/>
    </source>
</evidence>
<comment type="caution">
    <text evidence="3">The sequence shown here is derived from an EMBL/GenBank/DDBJ whole genome shotgun (WGS) entry which is preliminary data.</text>
</comment>
<proteinExistence type="predicted"/>
<dbReference type="PROSITE" id="PS01209">
    <property type="entry name" value="LDLRA_1"/>
    <property type="match status" value="1"/>
</dbReference>
<organism evidence="3 4">
    <name type="scientific">Ridgeia piscesae</name>
    <name type="common">Tubeworm</name>
    <dbReference type="NCBI Taxonomy" id="27915"/>
    <lineage>
        <taxon>Eukaryota</taxon>
        <taxon>Metazoa</taxon>
        <taxon>Spiralia</taxon>
        <taxon>Lophotrochozoa</taxon>
        <taxon>Annelida</taxon>
        <taxon>Polychaeta</taxon>
        <taxon>Sedentaria</taxon>
        <taxon>Canalipalpata</taxon>
        <taxon>Sabellida</taxon>
        <taxon>Siboglinidae</taxon>
        <taxon>Ridgeia</taxon>
    </lineage>
</organism>
<feature type="disulfide bond" evidence="2">
    <location>
        <begin position="57"/>
        <end position="72"/>
    </location>
</feature>
<gene>
    <name evidence="3" type="ORF">NP493_28g00002</name>
</gene>
<comment type="caution">
    <text evidence="2">Lacks conserved residue(s) required for the propagation of feature annotation.</text>
</comment>
<dbReference type="EMBL" id="JAODUO010000028">
    <property type="protein sequence ID" value="KAK2192510.1"/>
    <property type="molecule type" value="Genomic_DNA"/>
</dbReference>
<reference evidence="3" key="1">
    <citation type="journal article" date="2023" name="Mol. Biol. Evol.">
        <title>Third-Generation Sequencing Reveals the Adaptive Role of the Epigenome in Three Deep-Sea Polychaetes.</title>
        <authorList>
            <person name="Perez M."/>
            <person name="Aroh O."/>
            <person name="Sun Y."/>
            <person name="Lan Y."/>
            <person name="Juniper S.K."/>
            <person name="Young C.R."/>
            <person name="Angers B."/>
            <person name="Qian P.Y."/>
        </authorList>
    </citation>
    <scope>NUCLEOTIDE SEQUENCE</scope>
    <source>
        <strain evidence="3">R07B-5</strain>
    </source>
</reference>
<dbReference type="InterPro" id="IPR036055">
    <property type="entry name" value="LDL_receptor-like_sf"/>
</dbReference>
<dbReference type="PROSITE" id="PS50068">
    <property type="entry name" value="LDLRA_2"/>
    <property type="match status" value="1"/>
</dbReference>
<dbReference type="SMART" id="SM00192">
    <property type="entry name" value="LDLa"/>
    <property type="match status" value="2"/>
</dbReference>
<dbReference type="PRINTS" id="PR00261">
    <property type="entry name" value="LDLRECEPTOR"/>
</dbReference>
<evidence type="ECO:0000256" key="2">
    <source>
        <dbReference type="PROSITE-ProRule" id="PRU00124"/>
    </source>
</evidence>
<dbReference type="InterPro" id="IPR023415">
    <property type="entry name" value="LDLR_class-A_CS"/>
</dbReference>